<keyword evidence="2" id="KW-1185">Reference proteome</keyword>
<sequence>MRPGWHHKESQARGHHRHIVDAAHHGHFPYGYPDYEGTEPGFSILTMNDSPLSVVAQKPENLSSPADVSS</sequence>
<proteinExistence type="predicted"/>
<evidence type="ECO:0000313" key="1">
    <source>
        <dbReference type="EMBL" id="GES00919.1"/>
    </source>
</evidence>
<dbReference type="Proteomes" id="UP000334990">
    <property type="component" value="Unassembled WGS sequence"/>
</dbReference>
<gene>
    <name evidence="1" type="ORF">Acor_29830</name>
</gene>
<comment type="caution">
    <text evidence="1">The sequence shown here is derived from an EMBL/GenBank/DDBJ whole genome shotgun (WGS) entry which is preliminary data.</text>
</comment>
<name>A0A5M3VXU7_9ACTN</name>
<organism evidence="1 2">
    <name type="scientific">Acrocarpospora corrugata</name>
    <dbReference type="NCBI Taxonomy" id="35763"/>
    <lineage>
        <taxon>Bacteria</taxon>
        <taxon>Bacillati</taxon>
        <taxon>Actinomycetota</taxon>
        <taxon>Actinomycetes</taxon>
        <taxon>Streptosporangiales</taxon>
        <taxon>Streptosporangiaceae</taxon>
        <taxon>Acrocarpospora</taxon>
    </lineage>
</organism>
<accession>A0A5M3VXU7</accession>
<protein>
    <submittedName>
        <fullName evidence="1">Uncharacterized protein</fullName>
    </submittedName>
</protein>
<evidence type="ECO:0000313" key="2">
    <source>
        <dbReference type="Proteomes" id="UP000334990"/>
    </source>
</evidence>
<dbReference type="EMBL" id="BLAD01000047">
    <property type="protein sequence ID" value="GES00919.1"/>
    <property type="molecule type" value="Genomic_DNA"/>
</dbReference>
<dbReference type="AlphaFoldDB" id="A0A5M3VXU7"/>
<reference evidence="1 2" key="1">
    <citation type="submission" date="2019-10" db="EMBL/GenBank/DDBJ databases">
        <title>Whole genome shotgun sequence of Acrocarpospora corrugata NBRC 13972.</title>
        <authorList>
            <person name="Ichikawa N."/>
            <person name="Kimura A."/>
            <person name="Kitahashi Y."/>
            <person name="Komaki H."/>
            <person name="Oguchi A."/>
        </authorList>
    </citation>
    <scope>NUCLEOTIDE SEQUENCE [LARGE SCALE GENOMIC DNA]</scope>
    <source>
        <strain evidence="1 2">NBRC 13972</strain>
    </source>
</reference>